<feature type="region of interest" description="Disordered" evidence="10">
    <location>
        <begin position="110"/>
        <end position="129"/>
    </location>
</feature>
<feature type="transmembrane region" description="Helical" evidence="9">
    <location>
        <begin position="182"/>
        <end position="209"/>
    </location>
</feature>
<keyword evidence="13" id="KW-1185">Reference proteome</keyword>
<evidence type="ECO:0000313" key="13">
    <source>
        <dbReference type="Proteomes" id="UP001187531"/>
    </source>
</evidence>
<name>A0AA88HWW0_ARTSF</name>
<evidence type="ECO:0000256" key="9">
    <source>
        <dbReference type="RuleBase" id="RU362006"/>
    </source>
</evidence>
<dbReference type="Pfam" id="PF03134">
    <property type="entry name" value="TB2_DP1_HVA22"/>
    <property type="match status" value="1"/>
</dbReference>
<comment type="subcellular location">
    <subcellularLocation>
        <location evidence="2">Cytoplasm</location>
    </subcellularLocation>
    <subcellularLocation>
        <location evidence="1 9">Membrane</location>
        <topology evidence="1 9">Multi-pass membrane protein</topology>
    </subcellularLocation>
</comment>
<evidence type="ECO:0000256" key="10">
    <source>
        <dbReference type="SAM" id="MobiDB-lite"/>
    </source>
</evidence>
<dbReference type="PANTHER" id="PTHR12300">
    <property type="entry name" value="HVA22-LIKE PROTEINS"/>
    <property type="match status" value="1"/>
</dbReference>
<evidence type="ECO:0000313" key="12">
    <source>
        <dbReference type="EMBL" id="KAK2718598.1"/>
    </source>
</evidence>
<feature type="transmembrane region" description="Helical" evidence="9">
    <location>
        <begin position="230"/>
        <end position="258"/>
    </location>
</feature>
<dbReference type="GO" id="GO:0005737">
    <property type="term" value="C:cytoplasm"/>
    <property type="evidence" value="ECO:0007669"/>
    <property type="project" value="UniProtKB-SubCell"/>
</dbReference>
<reference evidence="12" key="1">
    <citation type="submission" date="2023-07" db="EMBL/GenBank/DDBJ databases">
        <title>Chromosome-level genome assembly of Artemia franciscana.</title>
        <authorList>
            <person name="Jo E."/>
        </authorList>
    </citation>
    <scope>NUCLEOTIDE SEQUENCE</scope>
    <source>
        <tissue evidence="12">Whole body</tissue>
    </source>
</reference>
<dbReference type="EMBL" id="JAVRJZ010000009">
    <property type="protein sequence ID" value="KAK2718598.1"/>
    <property type="molecule type" value="Genomic_DNA"/>
</dbReference>
<dbReference type="InterPro" id="IPR021774">
    <property type="entry name" value="CUPID"/>
</dbReference>
<evidence type="ECO:0000259" key="11">
    <source>
        <dbReference type="Pfam" id="PF11819"/>
    </source>
</evidence>
<dbReference type="Proteomes" id="UP001187531">
    <property type="component" value="Unassembled WGS sequence"/>
</dbReference>
<comment type="caution">
    <text evidence="12">The sequence shown here is derived from an EMBL/GenBank/DDBJ whole genome shotgun (WGS) entry which is preliminary data.</text>
</comment>
<dbReference type="InterPro" id="IPR004345">
    <property type="entry name" value="TB2_DP1_HVA22"/>
</dbReference>
<feature type="compositionally biased region" description="Basic and acidic residues" evidence="10">
    <location>
        <begin position="110"/>
        <end position="119"/>
    </location>
</feature>
<organism evidence="12 13">
    <name type="scientific">Artemia franciscana</name>
    <name type="common">Brine shrimp</name>
    <name type="synonym">Artemia sanfranciscana</name>
    <dbReference type="NCBI Taxonomy" id="6661"/>
    <lineage>
        <taxon>Eukaryota</taxon>
        <taxon>Metazoa</taxon>
        <taxon>Ecdysozoa</taxon>
        <taxon>Arthropoda</taxon>
        <taxon>Crustacea</taxon>
        <taxon>Branchiopoda</taxon>
        <taxon>Anostraca</taxon>
        <taxon>Artemiidae</taxon>
        <taxon>Artemia</taxon>
    </lineage>
</organism>
<keyword evidence="7" id="KW-0175">Coiled coil</keyword>
<keyword evidence="8 9" id="KW-0472">Membrane</keyword>
<dbReference type="InterPro" id="IPR036872">
    <property type="entry name" value="CH_dom_sf"/>
</dbReference>
<proteinExistence type="inferred from homology"/>
<sequence>MPPELPLNPGETVQQIRWRIGTALAIHENLIMKAKAKEDEAITSLELQVELQKKITAAALRLSEESSTRRGVRRQWKQTYLQAVTNLNSRECQLRNLKIGRCVIIREDDGRKKKERPMSDDEGGFLRQGKLHEKPPPTSLISVGPLMSILSQVIVTLATTYTSLELTKSQPWYYPYNNTEDFGFFAILAIYLIFGYAAQLVCNVIAFVYPAYASVKALESYRKDDDTRWLTYWVVFALFSTAEFFTDILLSWFPFYWLAKLCQSLKAKDDWVSFVTIGGMSDASSQGTTHSVRLEEQLAFSDWVNSNVGEDLDLKHLLPIKDDGKSLYDTVKDGILL</sequence>
<protein>
    <recommendedName>
        <fullName evidence="9">Receptor expression-enhancing protein</fullName>
    </recommendedName>
</protein>
<feature type="domain" description="Cytohesin Ubiquitin Protein Inducing" evidence="11">
    <location>
        <begin position="1"/>
        <end position="67"/>
    </location>
</feature>
<evidence type="ECO:0000256" key="3">
    <source>
        <dbReference type="ARBA" id="ARBA00008573"/>
    </source>
</evidence>
<feature type="non-terminal residue" evidence="12">
    <location>
        <position position="1"/>
    </location>
</feature>
<dbReference type="SUPFAM" id="SSF47576">
    <property type="entry name" value="Calponin-homology domain, CH-domain"/>
    <property type="match status" value="1"/>
</dbReference>
<keyword evidence="4" id="KW-0963">Cytoplasm</keyword>
<keyword evidence="6 9" id="KW-1133">Transmembrane helix</keyword>
<evidence type="ECO:0000256" key="6">
    <source>
        <dbReference type="ARBA" id="ARBA00022989"/>
    </source>
</evidence>
<dbReference type="Pfam" id="PF11819">
    <property type="entry name" value="CUPID"/>
    <property type="match status" value="1"/>
</dbReference>
<evidence type="ECO:0000256" key="1">
    <source>
        <dbReference type="ARBA" id="ARBA00004141"/>
    </source>
</evidence>
<dbReference type="Gene3D" id="1.10.418.10">
    <property type="entry name" value="Calponin-like domain"/>
    <property type="match status" value="1"/>
</dbReference>
<dbReference type="PANTHER" id="PTHR12300:SF161">
    <property type="entry name" value="RECEPTOR EXPRESSION-ENHANCING PROTEIN"/>
    <property type="match status" value="1"/>
</dbReference>
<comment type="similarity">
    <text evidence="3 9">Belongs to the DP1 family.</text>
</comment>
<keyword evidence="5 9" id="KW-0812">Transmembrane</keyword>
<evidence type="ECO:0000256" key="4">
    <source>
        <dbReference type="ARBA" id="ARBA00022490"/>
    </source>
</evidence>
<dbReference type="AlphaFoldDB" id="A0AA88HWW0"/>
<accession>A0AA88HWW0</accession>
<evidence type="ECO:0000256" key="7">
    <source>
        <dbReference type="ARBA" id="ARBA00023054"/>
    </source>
</evidence>
<evidence type="ECO:0000256" key="8">
    <source>
        <dbReference type="ARBA" id="ARBA00023136"/>
    </source>
</evidence>
<evidence type="ECO:0000256" key="2">
    <source>
        <dbReference type="ARBA" id="ARBA00004496"/>
    </source>
</evidence>
<dbReference type="GO" id="GO:0016020">
    <property type="term" value="C:membrane"/>
    <property type="evidence" value="ECO:0007669"/>
    <property type="project" value="UniProtKB-SubCell"/>
</dbReference>
<gene>
    <name evidence="12" type="ORF">QYM36_005813</name>
</gene>
<evidence type="ECO:0000256" key="5">
    <source>
        <dbReference type="ARBA" id="ARBA00022692"/>
    </source>
</evidence>